<dbReference type="EMBL" id="JBGBPY010000001">
    <property type="protein sequence ID" value="MEY2183621.1"/>
    <property type="molecule type" value="Genomic_DNA"/>
</dbReference>
<evidence type="ECO:0000313" key="1">
    <source>
        <dbReference type="EMBL" id="MEY2183621.1"/>
    </source>
</evidence>
<dbReference type="Gene3D" id="3.30.70.100">
    <property type="match status" value="1"/>
</dbReference>
<accession>A0ABV4AVX6</accession>
<dbReference type="InterPro" id="IPR008000">
    <property type="entry name" value="Rham/fucose_mutarotase"/>
</dbReference>
<evidence type="ECO:0000313" key="2">
    <source>
        <dbReference type="Proteomes" id="UP001562159"/>
    </source>
</evidence>
<dbReference type="Proteomes" id="UP001562159">
    <property type="component" value="Unassembled WGS sequence"/>
</dbReference>
<proteinExistence type="predicted"/>
<sequence length="127" mass="14530">MPRLYYALDLRDDAAAIAEYENWHRPGVVWPEIVASIRNAGIEEMEIFRSGNRLVMVMQVPDGYDAAGKQTADAADPRVHEWEQLMDRYQQRLPWAKPGEKWVAMRGIFSLKDALTACDAAEQGEHR</sequence>
<comment type="caution">
    <text evidence="1">The sequence shown here is derived from an EMBL/GenBank/DDBJ whole genome shotgun (WGS) entry which is preliminary data.</text>
</comment>
<protein>
    <submittedName>
        <fullName evidence="1">L-rhamnose mutarotase</fullName>
    </submittedName>
</protein>
<dbReference type="InterPro" id="IPR011008">
    <property type="entry name" value="Dimeric_a/b-barrel"/>
</dbReference>
<name>A0ABV4AVX6_9GAMM</name>
<dbReference type="PANTHER" id="PTHR43239">
    <property type="entry name" value="UPF0734 PROTEIN DDB_G0273871/DDB_G0273177"/>
    <property type="match status" value="1"/>
</dbReference>
<dbReference type="PANTHER" id="PTHR43239:SF1">
    <property type="entry name" value="UPF0734 PROTEIN DDB_G0273871_DDB_G0273177"/>
    <property type="match status" value="1"/>
</dbReference>
<keyword evidence="2" id="KW-1185">Reference proteome</keyword>
<dbReference type="SUPFAM" id="SSF54909">
    <property type="entry name" value="Dimeric alpha+beta barrel"/>
    <property type="match status" value="1"/>
</dbReference>
<dbReference type="InterPro" id="IPR052996">
    <property type="entry name" value="Carb_Metab_Mutarotase"/>
</dbReference>
<organism evidence="1 2">
    <name type="scientific">Rhodanobacter humi</name>
    <dbReference type="NCBI Taxonomy" id="1888173"/>
    <lineage>
        <taxon>Bacteria</taxon>
        <taxon>Pseudomonadati</taxon>
        <taxon>Pseudomonadota</taxon>
        <taxon>Gammaproteobacteria</taxon>
        <taxon>Lysobacterales</taxon>
        <taxon>Rhodanobacteraceae</taxon>
        <taxon>Rhodanobacter</taxon>
    </lineage>
</organism>
<reference evidence="1 2" key="1">
    <citation type="submission" date="2024-07" db="EMBL/GenBank/DDBJ databases">
        <title>Molecular mechanisms and environmental adaptations of flagellar loss and biofilm growth of Rhodanobacter under environmental stress.</title>
        <authorList>
            <person name="Chen M."/>
        </authorList>
    </citation>
    <scope>NUCLEOTIDE SEQUENCE [LARGE SCALE GENOMIC DNA]</scope>
    <source>
        <strain evidence="1 2">RS22</strain>
    </source>
</reference>
<dbReference type="Pfam" id="PF05336">
    <property type="entry name" value="rhaM"/>
    <property type="match status" value="1"/>
</dbReference>
<gene>
    <name evidence="1" type="ORF">AB7878_14455</name>
</gene>